<dbReference type="AlphaFoldDB" id="A0A9P5JWW2"/>
<dbReference type="Proteomes" id="UP000759537">
    <property type="component" value="Unassembled WGS sequence"/>
</dbReference>
<reference evidence="2" key="1">
    <citation type="submission" date="2019-10" db="EMBL/GenBank/DDBJ databases">
        <authorList>
            <consortium name="DOE Joint Genome Institute"/>
            <person name="Kuo A."/>
            <person name="Miyauchi S."/>
            <person name="Kiss E."/>
            <person name="Drula E."/>
            <person name="Kohler A."/>
            <person name="Sanchez-Garcia M."/>
            <person name="Andreopoulos B."/>
            <person name="Barry K.W."/>
            <person name="Bonito G."/>
            <person name="Buee M."/>
            <person name="Carver A."/>
            <person name="Chen C."/>
            <person name="Cichocki N."/>
            <person name="Clum A."/>
            <person name="Culley D."/>
            <person name="Crous P.W."/>
            <person name="Fauchery L."/>
            <person name="Girlanda M."/>
            <person name="Hayes R."/>
            <person name="Keri Z."/>
            <person name="LaButti K."/>
            <person name="Lipzen A."/>
            <person name="Lombard V."/>
            <person name="Magnuson J."/>
            <person name="Maillard F."/>
            <person name="Morin E."/>
            <person name="Murat C."/>
            <person name="Nolan M."/>
            <person name="Ohm R."/>
            <person name="Pangilinan J."/>
            <person name="Pereira M."/>
            <person name="Perotto S."/>
            <person name="Peter M."/>
            <person name="Riley R."/>
            <person name="Sitrit Y."/>
            <person name="Stielow B."/>
            <person name="Szollosi G."/>
            <person name="Zifcakova L."/>
            <person name="Stursova M."/>
            <person name="Spatafora J.W."/>
            <person name="Tedersoo L."/>
            <person name="Vaario L.-M."/>
            <person name="Yamada A."/>
            <person name="Yan M."/>
            <person name="Wang P."/>
            <person name="Xu J."/>
            <person name="Bruns T."/>
            <person name="Baldrian P."/>
            <person name="Vilgalys R."/>
            <person name="Henrissat B."/>
            <person name="Grigoriev I.V."/>
            <person name="Hibbett D."/>
            <person name="Nagy L.G."/>
            <person name="Martin F.M."/>
        </authorList>
    </citation>
    <scope>NUCLEOTIDE SEQUENCE</scope>
    <source>
        <strain evidence="2">Prilba</strain>
    </source>
</reference>
<protein>
    <submittedName>
        <fullName evidence="2">Uncharacterized protein</fullName>
    </submittedName>
</protein>
<evidence type="ECO:0000313" key="3">
    <source>
        <dbReference type="Proteomes" id="UP000759537"/>
    </source>
</evidence>
<keyword evidence="3" id="KW-1185">Reference proteome</keyword>
<gene>
    <name evidence="2" type="ORF">DFH94DRAFT_685524</name>
</gene>
<evidence type="ECO:0000313" key="2">
    <source>
        <dbReference type="EMBL" id="KAF8468712.1"/>
    </source>
</evidence>
<feature type="compositionally biased region" description="Basic and acidic residues" evidence="1">
    <location>
        <begin position="146"/>
        <end position="157"/>
    </location>
</feature>
<evidence type="ECO:0000256" key="1">
    <source>
        <dbReference type="SAM" id="MobiDB-lite"/>
    </source>
</evidence>
<comment type="caution">
    <text evidence="2">The sequence shown here is derived from an EMBL/GenBank/DDBJ whole genome shotgun (WGS) entry which is preliminary data.</text>
</comment>
<accession>A0A9P5JWW2</accession>
<feature type="region of interest" description="Disordered" evidence="1">
    <location>
        <begin position="100"/>
        <end position="203"/>
    </location>
</feature>
<proteinExistence type="predicted"/>
<sequence length="203" mass="21840">MFVRRCDSKSSVGHLAVRSDWPSCKQLTNDGDVLIAAPPPEWSHRQGTIDTGVGKLPPSQLPRWCQARNRACISQRSSRSRTWRAALSGATSRMCFSTSLGRGESKGKKGIGAVVTGPESPGVHSDDENGSGDAPRETVIQQAARENARCERGRRDFTGGATRTGGNKLLNADGCSCGSLKSNDEGEHREEDKGMSGVRRMAR</sequence>
<organism evidence="2 3">
    <name type="scientific">Russula ochroleuca</name>
    <dbReference type="NCBI Taxonomy" id="152965"/>
    <lineage>
        <taxon>Eukaryota</taxon>
        <taxon>Fungi</taxon>
        <taxon>Dikarya</taxon>
        <taxon>Basidiomycota</taxon>
        <taxon>Agaricomycotina</taxon>
        <taxon>Agaricomycetes</taxon>
        <taxon>Russulales</taxon>
        <taxon>Russulaceae</taxon>
        <taxon>Russula</taxon>
    </lineage>
</organism>
<name>A0A9P5JWW2_9AGAM</name>
<feature type="compositionally biased region" description="Basic and acidic residues" evidence="1">
    <location>
        <begin position="182"/>
        <end position="194"/>
    </location>
</feature>
<reference evidence="2" key="2">
    <citation type="journal article" date="2020" name="Nat. Commun.">
        <title>Large-scale genome sequencing of mycorrhizal fungi provides insights into the early evolution of symbiotic traits.</title>
        <authorList>
            <person name="Miyauchi S."/>
            <person name="Kiss E."/>
            <person name="Kuo A."/>
            <person name="Drula E."/>
            <person name="Kohler A."/>
            <person name="Sanchez-Garcia M."/>
            <person name="Morin E."/>
            <person name="Andreopoulos B."/>
            <person name="Barry K.W."/>
            <person name="Bonito G."/>
            <person name="Buee M."/>
            <person name="Carver A."/>
            <person name="Chen C."/>
            <person name="Cichocki N."/>
            <person name="Clum A."/>
            <person name="Culley D."/>
            <person name="Crous P.W."/>
            <person name="Fauchery L."/>
            <person name="Girlanda M."/>
            <person name="Hayes R.D."/>
            <person name="Keri Z."/>
            <person name="LaButti K."/>
            <person name="Lipzen A."/>
            <person name="Lombard V."/>
            <person name="Magnuson J."/>
            <person name="Maillard F."/>
            <person name="Murat C."/>
            <person name="Nolan M."/>
            <person name="Ohm R.A."/>
            <person name="Pangilinan J."/>
            <person name="Pereira M.F."/>
            <person name="Perotto S."/>
            <person name="Peter M."/>
            <person name="Pfister S."/>
            <person name="Riley R."/>
            <person name="Sitrit Y."/>
            <person name="Stielow J.B."/>
            <person name="Szollosi G."/>
            <person name="Zifcakova L."/>
            <person name="Stursova M."/>
            <person name="Spatafora J.W."/>
            <person name="Tedersoo L."/>
            <person name="Vaario L.M."/>
            <person name="Yamada A."/>
            <person name="Yan M."/>
            <person name="Wang P."/>
            <person name="Xu J."/>
            <person name="Bruns T."/>
            <person name="Baldrian P."/>
            <person name="Vilgalys R."/>
            <person name="Dunand C."/>
            <person name="Henrissat B."/>
            <person name="Grigoriev I.V."/>
            <person name="Hibbett D."/>
            <person name="Nagy L.G."/>
            <person name="Martin F.M."/>
        </authorList>
    </citation>
    <scope>NUCLEOTIDE SEQUENCE</scope>
    <source>
        <strain evidence="2">Prilba</strain>
    </source>
</reference>
<dbReference type="EMBL" id="WHVB01000030">
    <property type="protein sequence ID" value="KAF8468712.1"/>
    <property type="molecule type" value="Genomic_DNA"/>
</dbReference>